<comment type="similarity">
    <text evidence="2 4">Belongs to the RPF2 family.</text>
</comment>
<evidence type="ECO:0000313" key="7">
    <source>
        <dbReference type="EMBL" id="RKP24210.1"/>
    </source>
</evidence>
<dbReference type="Proteomes" id="UP000278143">
    <property type="component" value="Unassembled WGS sequence"/>
</dbReference>
<dbReference type="OrthoDB" id="407658at2759"/>
<evidence type="ECO:0000256" key="1">
    <source>
        <dbReference type="ARBA" id="ARBA00004604"/>
    </source>
</evidence>
<dbReference type="PROSITE" id="PS50833">
    <property type="entry name" value="BRIX"/>
    <property type="match status" value="1"/>
</dbReference>
<feature type="region of interest" description="Disordered" evidence="5">
    <location>
        <begin position="212"/>
        <end position="272"/>
    </location>
</feature>
<keyword evidence="8" id="KW-1185">Reference proteome</keyword>
<dbReference type="SMART" id="SM00879">
    <property type="entry name" value="Brix"/>
    <property type="match status" value="1"/>
</dbReference>
<proteinExistence type="inferred from homology"/>
<keyword evidence="3 4" id="KW-0539">Nucleus</keyword>
<dbReference type="GO" id="GO:0019843">
    <property type="term" value="F:rRNA binding"/>
    <property type="evidence" value="ECO:0007669"/>
    <property type="project" value="UniProtKB-UniRule"/>
</dbReference>
<evidence type="ECO:0000256" key="3">
    <source>
        <dbReference type="ARBA" id="ARBA00023242"/>
    </source>
</evidence>
<dbReference type="GO" id="GO:0000027">
    <property type="term" value="P:ribosomal large subunit assembly"/>
    <property type="evidence" value="ECO:0007669"/>
    <property type="project" value="InterPro"/>
</dbReference>
<evidence type="ECO:0000256" key="5">
    <source>
        <dbReference type="SAM" id="MobiDB-lite"/>
    </source>
</evidence>
<comment type="subcellular location">
    <subcellularLocation>
        <location evidence="1 4">Nucleus</location>
        <location evidence="1 4">Nucleolus</location>
    </subcellularLocation>
</comment>
<dbReference type="EMBL" id="KZ990376">
    <property type="protein sequence ID" value="RKP24210.1"/>
    <property type="molecule type" value="Genomic_DNA"/>
</dbReference>
<sequence length="272" mass="31144">MAHQVVNDALTDLYLLKKPQAIHFTKKNDIRPFEDETPLEFLSQKNDASLFAVGSHSKKRPHNIVLGRMFDHHLLDMIEIGLDRFVSMNDYKAGMKPCMVFNGDLFDQQEEYIKLKNLLLDFFQGEKADAVNLEGLEHVMVVTAGPMPAPNKMGRVFLRVYTEMGPSMDFTIRRTQFAPDELMKQALRVPAEIKKKKVKNVEHDELGDQFGRIHMERQDFGQLQTRKMKGLKRRADDEDDDDSSASDDAEDDDGASKQTRKSKAKGKRTRAN</sequence>
<feature type="compositionally biased region" description="Basic residues" evidence="5">
    <location>
        <begin position="258"/>
        <end position="272"/>
    </location>
</feature>
<evidence type="ECO:0000259" key="6">
    <source>
        <dbReference type="PROSITE" id="PS50833"/>
    </source>
</evidence>
<reference evidence="8" key="1">
    <citation type="journal article" date="2018" name="Nat. Microbiol.">
        <title>Leveraging single-cell genomics to expand the fungal tree of life.</title>
        <authorList>
            <person name="Ahrendt S.R."/>
            <person name="Quandt C.A."/>
            <person name="Ciobanu D."/>
            <person name="Clum A."/>
            <person name="Salamov A."/>
            <person name="Andreopoulos B."/>
            <person name="Cheng J.F."/>
            <person name="Woyke T."/>
            <person name="Pelin A."/>
            <person name="Henrissat B."/>
            <person name="Reynolds N.K."/>
            <person name="Benny G.L."/>
            <person name="Smith M.E."/>
            <person name="James T.Y."/>
            <person name="Grigoriev I.V."/>
        </authorList>
    </citation>
    <scope>NUCLEOTIDE SEQUENCE [LARGE SCALE GENOMIC DNA]</scope>
    <source>
        <strain evidence="8">Benny S71-1</strain>
    </source>
</reference>
<name>A0A4P9YYW7_9FUNG</name>
<feature type="domain" description="Brix" evidence="6">
    <location>
        <begin position="1"/>
        <end position="181"/>
    </location>
</feature>
<dbReference type="AlphaFoldDB" id="A0A4P9YYW7"/>
<protein>
    <recommendedName>
        <fullName evidence="4">Ribosome production factor 2 homolog</fullName>
    </recommendedName>
    <alternativeName>
        <fullName evidence="4">Ribosome biogenesis protein RPF2 homolog</fullName>
    </alternativeName>
</protein>
<dbReference type="InterPro" id="IPR039770">
    <property type="entry name" value="Rpf2"/>
</dbReference>
<dbReference type="GO" id="GO:0000463">
    <property type="term" value="P:maturation of LSU-rRNA from tricistronic rRNA transcript (SSU-rRNA, 5.8S rRNA, LSU-rRNA)"/>
    <property type="evidence" value="ECO:0007669"/>
    <property type="project" value="TreeGrafter"/>
</dbReference>
<dbReference type="PANTHER" id="PTHR12728">
    <property type="entry name" value="BRIX DOMAIN CONTAINING PROTEIN"/>
    <property type="match status" value="1"/>
</dbReference>
<dbReference type="PANTHER" id="PTHR12728:SF0">
    <property type="entry name" value="RIBOSOME PRODUCTION FACTOR 2 HOMOLOG"/>
    <property type="match status" value="1"/>
</dbReference>
<gene>
    <name evidence="7" type="ORF">SYNPS1DRAFT_23700</name>
</gene>
<dbReference type="Pfam" id="PF04427">
    <property type="entry name" value="Brix"/>
    <property type="match status" value="1"/>
</dbReference>
<dbReference type="InterPro" id="IPR007109">
    <property type="entry name" value="Brix"/>
</dbReference>
<organism evidence="7 8">
    <name type="scientific">Syncephalis pseudoplumigaleata</name>
    <dbReference type="NCBI Taxonomy" id="1712513"/>
    <lineage>
        <taxon>Eukaryota</taxon>
        <taxon>Fungi</taxon>
        <taxon>Fungi incertae sedis</taxon>
        <taxon>Zoopagomycota</taxon>
        <taxon>Zoopagomycotina</taxon>
        <taxon>Zoopagomycetes</taxon>
        <taxon>Zoopagales</taxon>
        <taxon>Piptocephalidaceae</taxon>
        <taxon>Syncephalis</taxon>
    </lineage>
</organism>
<evidence type="ECO:0000256" key="4">
    <source>
        <dbReference type="RuleBase" id="RU367086"/>
    </source>
</evidence>
<evidence type="ECO:0000256" key="2">
    <source>
        <dbReference type="ARBA" id="ARBA00010782"/>
    </source>
</evidence>
<dbReference type="GO" id="GO:0005730">
    <property type="term" value="C:nucleolus"/>
    <property type="evidence" value="ECO:0007669"/>
    <property type="project" value="UniProtKB-SubCell"/>
</dbReference>
<feature type="compositionally biased region" description="Acidic residues" evidence="5">
    <location>
        <begin position="237"/>
        <end position="253"/>
    </location>
</feature>
<evidence type="ECO:0000313" key="8">
    <source>
        <dbReference type="Proteomes" id="UP000278143"/>
    </source>
</evidence>
<accession>A0A4P9YYW7</accession>